<keyword evidence="5" id="KW-1185">Reference proteome</keyword>
<evidence type="ECO:0000256" key="2">
    <source>
        <dbReference type="SAM" id="Phobius"/>
    </source>
</evidence>
<sequence length="433" mass="47483">MEIKNWVRGSCIGRGSFGKVNLAFDASNGQIFAVKSANSIATVDSLENEIRVLKSLNSPYVVTYLGDDVRFGERNLLMEYVPGGTVADAAAKSPMEEAEVRAYARRVALALRDAHAAGVVHCDVKARNVLAGANPNSAKLADFGSAVRVADGASAGGLRGTPLWMAPEVVRGEAPMPASDVWSLGCTVIEMATGGKAPWEVSLVEIGYGEGLPTAAALSDVGRDFIEKCLRREGRERWTCEMLLEHPFLAVDSMVRGRWSPRTVIEAVFDDDDNDDEGIELSSGSEWARDRIGELVGDGGVVWESEGWEVVRWVGEGDPIGNSLSGCCFCCGCECCCWEEEGMSGLEHEQVENGMVVRDLRVLSISKDLFVYHFFVLSCWMVDHVVASLDNDLVVWLFRNQFLKTVCSGFGFFNFLCWLLKYIIIKSRCETRN</sequence>
<reference evidence="4" key="1">
    <citation type="journal article" date="2023" name="Nat. Commun.">
        <title>Diploid and tetraploid genomes of Acorus and the evolution of monocots.</title>
        <authorList>
            <person name="Ma L."/>
            <person name="Liu K.W."/>
            <person name="Li Z."/>
            <person name="Hsiao Y.Y."/>
            <person name="Qi Y."/>
            <person name="Fu T."/>
            <person name="Tang G.D."/>
            <person name="Zhang D."/>
            <person name="Sun W.H."/>
            <person name="Liu D.K."/>
            <person name="Li Y."/>
            <person name="Chen G.Z."/>
            <person name="Liu X.D."/>
            <person name="Liao X.Y."/>
            <person name="Jiang Y.T."/>
            <person name="Yu X."/>
            <person name="Hao Y."/>
            <person name="Huang J."/>
            <person name="Zhao X.W."/>
            <person name="Ke S."/>
            <person name="Chen Y.Y."/>
            <person name="Wu W.L."/>
            <person name="Hsu J.L."/>
            <person name="Lin Y.F."/>
            <person name="Huang M.D."/>
            <person name="Li C.Y."/>
            <person name="Huang L."/>
            <person name="Wang Z.W."/>
            <person name="Zhao X."/>
            <person name="Zhong W.Y."/>
            <person name="Peng D.H."/>
            <person name="Ahmad S."/>
            <person name="Lan S."/>
            <person name="Zhang J.S."/>
            <person name="Tsai W.C."/>
            <person name="Van de Peer Y."/>
            <person name="Liu Z.J."/>
        </authorList>
    </citation>
    <scope>NUCLEOTIDE SEQUENCE</scope>
    <source>
        <strain evidence="4">CP</strain>
    </source>
</reference>
<reference evidence="4" key="2">
    <citation type="submission" date="2023-06" db="EMBL/GenBank/DDBJ databases">
        <authorList>
            <person name="Ma L."/>
            <person name="Liu K.-W."/>
            <person name="Li Z."/>
            <person name="Hsiao Y.-Y."/>
            <person name="Qi Y."/>
            <person name="Fu T."/>
            <person name="Tang G."/>
            <person name="Zhang D."/>
            <person name="Sun W.-H."/>
            <person name="Liu D.-K."/>
            <person name="Li Y."/>
            <person name="Chen G.-Z."/>
            <person name="Liu X.-D."/>
            <person name="Liao X.-Y."/>
            <person name="Jiang Y.-T."/>
            <person name="Yu X."/>
            <person name="Hao Y."/>
            <person name="Huang J."/>
            <person name="Zhao X.-W."/>
            <person name="Ke S."/>
            <person name="Chen Y.-Y."/>
            <person name="Wu W.-L."/>
            <person name="Hsu J.-L."/>
            <person name="Lin Y.-F."/>
            <person name="Huang M.-D."/>
            <person name="Li C.-Y."/>
            <person name="Huang L."/>
            <person name="Wang Z.-W."/>
            <person name="Zhao X."/>
            <person name="Zhong W.-Y."/>
            <person name="Peng D.-H."/>
            <person name="Ahmad S."/>
            <person name="Lan S."/>
            <person name="Zhang J.-S."/>
            <person name="Tsai W.-C."/>
            <person name="Van De Peer Y."/>
            <person name="Liu Z.-J."/>
        </authorList>
    </citation>
    <scope>NUCLEOTIDE SEQUENCE</scope>
    <source>
        <strain evidence="4">CP</strain>
        <tissue evidence="4">Leaves</tissue>
    </source>
</reference>
<dbReference type="SUPFAM" id="SSF56112">
    <property type="entry name" value="Protein kinase-like (PK-like)"/>
    <property type="match status" value="1"/>
</dbReference>
<keyword evidence="4" id="KW-0808">Transferase</keyword>
<dbReference type="GO" id="GO:0004672">
    <property type="term" value="F:protein kinase activity"/>
    <property type="evidence" value="ECO:0007669"/>
    <property type="project" value="InterPro"/>
</dbReference>
<proteinExistence type="predicted"/>
<evidence type="ECO:0000313" key="4">
    <source>
        <dbReference type="EMBL" id="KAK1283717.1"/>
    </source>
</evidence>
<protein>
    <submittedName>
        <fullName evidence="4">Mitogen-activated protein kinase kinase kinase NPK1</fullName>
    </submittedName>
</protein>
<keyword evidence="1" id="KW-0547">Nucleotide-binding</keyword>
<dbReference type="GO" id="GO:0007165">
    <property type="term" value="P:signal transduction"/>
    <property type="evidence" value="ECO:0007669"/>
    <property type="project" value="TreeGrafter"/>
</dbReference>
<dbReference type="CDD" id="cd06606">
    <property type="entry name" value="STKc_MAPKKK"/>
    <property type="match status" value="1"/>
</dbReference>
<accession>A0AAV9C5M9</accession>
<dbReference type="PANTHER" id="PTHR48011">
    <property type="entry name" value="CCR4-NOT TRANSCRIPTIONAL COMPLEX SUBUNIT CAF120-RELATED"/>
    <property type="match status" value="1"/>
</dbReference>
<keyword evidence="2" id="KW-0812">Transmembrane</keyword>
<gene>
    <name evidence="4" type="primary">NPK1</name>
    <name evidence="4" type="ORF">QJS10_CPB21g01307</name>
</gene>
<keyword evidence="2" id="KW-1133">Transmembrane helix</keyword>
<dbReference type="SMART" id="SM00220">
    <property type="entry name" value="S_TKc"/>
    <property type="match status" value="1"/>
</dbReference>
<dbReference type="AlphaFoldDB" id="A0AAV9C5M9"/>
<dbReference type="Gene3D" id="1.10.510.10">
    <property type="entry name" value="Transferase(Phosphotransferase) domain 1"/>
    <property type="match status" value="1"/>
</dbReference>
<keyword evidence="2" id="KW-0472">Membrane</keyword>
<dbReference type="InterPro" id="IPR052751">
    <property type="entry name" value="Plant_MAPKKK"/>
</dbReference>
<feature type="domain" description="Protein kinase" evidence="3">
    <location>
        <begin position="6"/>
        <end position="249"/>
    </location>
</feature>
<feature type="binding site" evidence="1">
    <location>
        <position position="35"/>
    </location>
    <ligand>
        <name>ATP</name>
        <dbReference type="ChEBI" id="CHEBI:30616"/>
    </ligand>
</feature>
<dbReference type="InterPro" id="IPR017441">
    <property type="entry name" value="Protein_kinase_ATP_BS"/>
</dbReference>
<dbReference type="Proteomes" id="UP001180020">
    <property type="component" value="Unassembled WGS sequence"/>
</dbReference>
<keyword evidence="1" id="KW-0067">ATP-binding</keyword>
<comment type="caution">
    <text evidence="4">The sequence shown here is derived from an EMBL/GenBank/DDBJ whole genome shotgun (WGS) entry which is preliminary data.</text>
</comment>
<feature type="transmembrane region" description="Helical" evidence="2">
    <location>
        <begin position="401"/>
        <end position="424"/>
    </location>
</feature>
<dbReference type="InterPro" id="IPR011009">
    <property type="entry name" value="Kinase-like_dom_sf"/>
</dbReference>
<dbReference type="Pfam" id="PF00069">
    <property type="entry name" value="Pkinase"/>
    <property type="match status" value="1"/>
</dbReference>
<organism evidence="4 5">
    <name type="scientific">Acorus calamus</name>
    <name type="common">Sweet flag</name>
    <dbReference type="NCBI Taxonomy" id="4465"/>
    <lineage>
        <taxon>Eukaryota</taxon>
        <taxon>Viridiplantae</taxon>
        <taxon>Streptophyta</taxon>
        <taxon>Embryophyta</taxon>
        <taxon>Tracheophyta</taxon>
        <taxon>Spermatophyta</taxon>
        <taxon>Magnoliopsida</taxon>
        <taxon>Liliopsida</taxon>
        <taxon>Acoraceae</taxon>
        <taxon>Acorus</taxon>
    </lineage>
</organism>
<dbReference type="InterPro" id="IPR000719">
    <property type="entry name" value="Prot_kinase_dom"/>
</dbReference>
<keyword evidence="4" id="KW-0418">Kinase</keyword>
<dbReference type="PANTHER" id="PTHR48011:SF7">
    <property type="entry name" value="F10K1.14 PROTEIN"/>
    <property type="match status" value="1"/>
</dbReference>
<feature type="transmembrane region" description="Helical" evidence="2">
    <location>
        <begin position="369"/>
        <end position="389"/>
    </location>
</feature>
<dbReference type="PROSITE" id="PS50011">
    <property type="entry name" value="PROTEIN_KINASE_DOM"/>
    <property type="match status" value="1"/>
</dbReference>
<evidence type="ECO:0000259" key="3">
    <source>
        <dbReference type="PROSITE" id="PS50011"/>
    </source>
</evidence>
<dbReference type="EMBL" id="JAUJYO010000021">
    <property type="protein sequence ID" value="KAK1283717.1"/>
    <property type="molecule type" value="Genomic_DNA"/>
</dbReference>
<evidence type="ECO:0000256" key="1">
    <source>
        <dbReference type="PROSITE-ProRule" id="PRU10141"/>
    </source>
</evidence>
<evidence type="ECO:0000313" key="5">
    <source>
        <dbReference type="Proteomes" id="UP001180020"/>
    </source>
</evidence>
<dbReference type="PROSITE" id="PS00107">
    <property type="entry name" value="PROTEIN_KINASE_ATP"/>
    <property type="match status" value="1"/>
</dbReference>
<name>A0AAV9C5M9_ACOCL</name>
<dbReference type="GO" id="GO:0005524">
    <property type="term" value="F:ATP binding"/>
    <property type="evidence" value="ECO:0007669"/>
    <property type="project" value="UniProtKB-UniRule"/>
</dbReference>